<dbReference type="FunFam" id="3.40.50.300:FF:000120">
    <property type="entry name" value="ATP-dependent chaperone ClpB"/>
    <property type="match status" value="1"/>
</dbReference>
<dbReference type="InterPro" id="IPR050130">
    <property type="entry name" value="ClpA_ClpB"/>
</dbReference>
<evidence type="ECO:0000256" key="6">
    <source>
        <dbReference type="PROSITE-ProRule" id="PRU01251"/>
    </source>
</evidence>
<dbReference type="AlphaFoldDB" id="A0A0G4H5L3"/>
<gene>
    <name evidence="12" type="ORF">Cvel_24733</name>
</gene>
<dbReference type="PROSITE" id="PS51903">
    <property type="entry name" value="CLP_R"/>
    <property type="match status" value="1"/>
</dbReference>
<dbReference type="Gene3D" id="1.10.1780.10">
    <property type="entry name" value="Clp, N-terminal domain"/>
    <property type="match status" value="1"/>
</dbReference>
<dbReference type="FunFam" id="3.40.50.300:FF:000010">
    <property type="entry name" value="Chaperone clpB 1, putative"/>
    <property type="match status" value="1"/>
</dbReference>
<dbReference type="PANTHER" id="PTHR11638">
    <property type="entry name" value="ATP-DEPENDENT CLP PROTEASE"/>
    <property type="match status" value="1"/>
</dbReference>
<dbReference type="Gene3D" id="3.40.50.300">
    <property type="entry name" value="P-loop containing nucleotide triphosphate hydrolases"/>
    <property type="match status" value="3"/>
</dbReference>
<keyword evidence="10" id="KW-0732">Signal</keyword>
<feature type="compositionally biased region" description="Acidic residues" evidence="9">
    <location>
        <begin position="1038"/>
        <end position="1054"/>
    </location>
</feature>
<evidence type="ECO:0000313" key="12">
    <source>
        <dbReference type="EMBL" id="CEM38944.1"/>
    </source>
</evidence>
<dbReference type="SUPFAM" id="SSF81923">
    <property type="entry name" value="Double Clp-N motif"/>
    <property type="match status" value="1"/>
</dbReference>
<evidence type="ECO:0000256" key="9">
    <source>
        <dbReference type="SAM" id="MobiDB-lite"/>
    </source>
</evidence>
<dbReference type="SMART" id="SM01086">
    <property type="entry name" value="ClpB_D2-small"/>
    <property type="match status" value="1"/>
</dbReference>
<evidence type="ECO:0000256" key="7">
    <source>
        <dbReference type="RuleBase" id="RU004432"/>
    </source>
</evidence>
<evidence type="ECO:0000256" key="2">
    <source>
        <dbReference type="ARBA" id="ARBA00022737"/>
    </source>
</evidence>
<dbReference type="EMBL" id="CDMZ01001894">
    <property type="protein sequence ID" value="CEM38944.1"/>
    <property type="molecule type" value="Genomic_DNA"/>
</dbReference>
<evidence type="ECO:0000256" key="3">
    <source>
        <dbReference type="ARBA" id="ARBA00022741"/>
    </source>
</evidence>
<dbReference type="InterPro" id="IPR003959">
    <property type="entry name" value="ATPase_AAA_core"/>
</dbReference>
<keyword evidence="3 7" id="KW-0547">Nucleotide-binding</keyword>
<dbReference type="GO" id="GO:0042026">
    <property type="term" value="P:protein refolding"/>
    <property type="evidence" value="ECO:0007669"/>
    <property type="project" value="InterPro"/>
</dbReference>
<dbReference type="InterPro" id="IPR019489">
    <property type="entry name" value="Clp_ATPase_C"/>
</dbReference>
<dbReference type="GO" id="GO:0016887">
    <property type="term" value="F:ATP hydrolysis activity"/>
    <property type="evidence" value="ECO:0007669"/>
    <property type="project" value="InterPro"/>
</dbReference>
<dbReference type="SMART" id="SM00382">
    <property type="entry name" value="AAA"/>
    <property type="match status" value="2"/>
</dbReference>
<dbReference type="Pfam" id="PF10431">
    <property type="entry name" value="ClpB_D2-small"/>
    <property type="match status" value="1"/>
</dbReference>
<proteinExistence type="inferred from homology"/>
<feature type="chain" id="PRO_5005191602" description="Clp R domain-containing protein" evidence="10">
    <location>
        <begin position="23"/>
        <end position="1064"/>
    </location>
</feature>
<evidence type="ECO:0000256" key="8">
    <source>
        <dbReference type="SAM" id="Coils"/>
    </source>
</evidence>
<dbReference type="InterPro" id="IPR003593">
    <property type="entry name" value="AAA+_ATPase"/>
</dbReference>
<dbReference type="Pfam" id="PF17871">
    <property type="entry name" value="AAA_lid_9"/>
    <property type="match status" value="1"/>
</dbReference>
<keyword evidence="2 6" id="KW-0677">Repeat</keyword>
<dbReference type="GO" id="GO:0005737">
    <property type="term" value="C:cytoplasm"/>
    <property type="evidence" value="ECO:0007669"/>
    <property type="project" value="InterPro"/>
</dbReference>
<dbReference type="InterPro" id="IPR001270">
    <property type="entry name" value="ClpA/B"/>
</dbReference>
<sequence>MGFGRALTLVAPFAALIRESSSAVFFAGNPNDESGVISALSEASEGFLRPVLNAGPRARVARPASSRTAVSLETPYLSAGRRRAGSARSVLSMQADGGFTINANDYTEKAWEAMANLNSVADTAGNGYVEAEMLLKTLLDEGVDGLCQRIFFKAGVDTKKLEADLETHLKSMPKMGGGAFGDQKVLGRGLQNVLTQAKKIRKDMKDDYISTEHLVLALVAEDTKFTRMALQKQGVTYDKVKAAVEAIRGNKKVTSKNPEATYESLEKYSRDLTAEARAGRLDPVIGRDSEIRRTIQILSRRTKNNPILLGDPGVGKTAIVEGLAQRIISGDVPDSLKGRKLISLDMGALLAGAKYRGEFEERLKAVLKEVQDAAGDVVMFIDEIHTVVGAGAGGEGALDAGNLLKPLLARGELRCIGATTVNEYRQHVEKDKALERRFQRVMIDQPTVDATTSILRGLKERYEVHHGVRIMDSALVAAAQLSDRYITDRFLPDKAIDLVDEAAAQLKIEVTSKPQALDELDRRLLQLEMERISIKADTRGGARSAAETARMQSIESEMESLKTEQASLNDKWETEKKKVDSIRSLKEQIDVVKVEIEKSERDFDLNRAAELRFDTLPQLEGKLKAATDEYEAGVAESGVRLLRDEVTVDDIGAVVSMATGIPPARLVQTEREKLLHLSDRIHQRVVGQDAAVSVVSEAIQRSRAGMNDPSRPIASLVFLGPTGVGKTELCKALAEVMFDTEDALIRLDMSEYMEKHTVSRLLGAPPGYVGYEQGGQLTDAVRRKPYSVILFDEMEKAHNDVFNVLLQIMDDGRVTDSKGNVVNFRNCVIIFTSNIGSSDILDLGGDPKKDTEMRQRVMKAVRQSFRPEFLNRVDEFVIFDSLKKSELREIVSLELKKVSERLYEKQLKLNLSAEALNFIADVGYDPTFGARPIKRAIQREVETPIARLILEGAVEDGDVLLVRKKEGGSVLEFVAQRDGKEIVLDTGSSSSKSRHGSADPYMLDDEGNEDDAGAILDSIKNSLPPPKKGSPTSKEGGEGTEEGSGEGSAEEEDFNLNIKDINQG</sequence>
<dbReference type="PhylomeDB" id="A0A0G4H5L3"/>
<dbReference type="InterPro" id="IPR027417">
    <property type="entry name" value="P-loop_NTPase"/>
</dbReference>
<feature type="domain" description="Clp R" evidence="11">
    <location>
        <begin position="103"/>
        <end position="250"/>
    </location>
</feature>
<dbReference type="CDD" id="cd00009">
    <property type="entry name" value="AAA"/>
    <property type="match status" value="1"/>
</dbReference>
<dbReference type="Pfam" id="PF00004">
    <property type="entry name" value="AAA"/>
    <property type="match status" value="1"/>
</dbReference>
<dbReference type="PANTHER" id="PTHR11638:SF18">
    <property type="entry name" value="HEAT SHOCK PROTEIN 104"/>
    <property type="match status" value="1"/>
</dbReference>
<feature type="coiled-coil region" evidence="8">
    <location>
        <begin position="517"/>
        <end position="602"/>
    </location>
</feature>
<evidence type="ECO:0000256" key="10">
    <source>
        <dbReference type="SAM" id="SignalP"/>
    </source>
</evidence>
<dbReference type="GO" id="GO:0005524">
    <property type="term" value="F:ATP binding"/>
    <property type="evidence" value="ECO:0007669"/>
    <property type="project" value="UniProtKB-KW"/>
</dbReference>
<keyword evidence="4 7" id="KW-0067">ATP-binding</keyword>
<comment type="similarity">
    <text evidence="1 7">Belongs to the ClpA/ClpB family.</text>
</comment>
<dbReference type="InterPro" id="IPR041546">
    <property type="entry name" value="ClpA/ClpB_AAA_lid"/>
</dbReference>
<dbReference type="InterPro" id="IPR017730">
    <property type="entry name" value="Chaperonin_ClpB"/>
</dbReference>
<dbReference type="CDD" id="cd19499">
    <property type="entry name" value="RecA-like_ClpB_Hsp104-like"/>
    <property type="match status" value="1"/>
</dbReference>
<feature type="region of interest" description="Disordered" evidence="9">
    <location>
        <begin position="984"/>
        <end position="1064"/>
    </location>
</feature>
<dbReference type="InterPro" id="IPR004176">
    <property type="entry name" value="Clp_R_N"/>
</dbReference>
<dbReference type="SUPFAM" id="SSF52540">
    <property type="entry name" value="P-loop containing nucleoside triphosphate hydrolases"/>
    <property type="match status" value="2"/>
</dbReference>
<evidence type="ECO:0000256" key="5">
    <source>
        <dbReference type="ARBA" id="ARBA00023186"/>
    </source>
</evidence>
<keyword evidence="5 7" id="KW-0143">Chaperone</keyword>
<dbReference type="Pfam" id="PF07724">
    <property type="entry name" value="AAA_2"/>
    <property type="match status" value="1"/>
</dbReference>
<dbReference type="Pfam" id="PF02861">
    <property type="entry name" value="Clp_N"/>
    <property type="match status" value="1"/>
</dbReference>
<evidence type="ECO:0000259" key="11">
    <source>
        <dbReference type="PROSITE" id="PS51903"/>
    </source>
</evidence>
<accession>A0A0G4H5L3</accession>
<dbReference type="PROSITE" id="PS00870">
    <property type="entry name" value="CLPAB_1"/>
    <property type="match status" value="1"/>
</dbReference>
<dbReference type="InterPro" id="IPR018368">
    <property type="entry name" value="ClpA/B_CS1"/>
</dbReference>
<name>A0A0G4H5L3_9ALVE</name>
<feature type="signal peptide" evidence="10">
    <location>
        <begin position="1"/>
        <end position="22"/>
    </location>
</feature>
<dbReference type="GO" id="GO:0034605">
    <property type="term" value="P:cellular response to heat"/>
    <property type="evidence" value="ECO:0007669"/>
    <property type="project" value="TreeGrafter"/>
</dbReference>
<feature type="compositionally biased region" description="Acidic residues" evidence="9">
    <location>
        <begin position="1002"/>
        <end position="1012"/>
    </location>
</feature>
<protein>
    <recommendedName>
        <fullName evidence="11">Clp R domain-containing protein</fullName>
    </recommendedName>
</protein>
<dbReference type="VEuPathDB" id="CryptoDB:Cvel_24733"/>
<dbReference type="InterPro" id="IPR036628">
    <property type="entry name" value="Clp_N_dom_sf"/>
</dbReference>
<reference evidence="12" key="1">
    <citation type="submission" date="2014-11" db="EMBL/GenBank/DDBJ databases">
        <authorList>
            <person name="Otto D Thomas"/>
            <person name="Naeem Raeece"/>
        </authorList>
    </citation>
    <scope>NUCLEOTIDE SEQUENCE</scope>
</reference>
<dbReference type="Gene3D" id="1.10.8.60">
    <property type="match status" value="1"/>
</dbReference>
<dbReference type="PROSITE" id="PS00871">
    <property type="entry name" value="CLPAB_2"/>
    <property type="match status" value="1"/>
</dbReference>
<dbReference type="InterPro" id="IPR028299">
    <property type="entry name" value="ClpA/B_CS2"/>
</dbReference>
<dbReference type="FunFam" id="3.40.50.300:FF:000025">
    <property type="entry name" value="ATP-dependent Clp protease subunit"/>
    <property type="match status" value="1"/>
</dbReference>
<keyword evidence="8" id="KW-0175">Coiled coil</keyword>
<evidence type="ECO:0000256" key="4">
    <source>
        <dbReference type="ARBA" id="ARBA00022840"/>
    </source>
</evidence>
<organism evidence="12">
    <name type="scientific">Chromera velia CCMP2878</name>
    <dbReference type="NCBI Taxonomy" id="1169474"/>
    <lineage>
        <taxon>Eukaryota</taxon>
        <taxon>Sar</taxon>
        <taxon>Alveolata</taxon>
        <taxon>Colpodellida</taxon>
        <taxon>Chromeraceae</taxon>
        <taxon>Chromera</taxon>
    </lineage>
</organism>
<dbReference type="NCBIfam" id="TIGR03346">
    <property type="entry name" value="chaperone_ClpB"/>
    <property type="match status" value="1"/>
</dbReference>
<dbReference type="PRINTS" id="PR00300">
    <property type="entry name" value="CLPPROTEASEA"/>
</dbReference>
<evidence type="ECO:0000256" key="1">
    <source>
        <dbReference type="ARBA" id="ARBA00008675"/>
    </source>
</evidence>